<evidence type="ECO:0000313" key="1">
    <source>
        <dbReference type="EMBL" id="KAG6758370.1"/>
    </source>
</evidence>
<evidence type="ECO:0000313" key="2">
    <source>
        <dbReference type="Proteomes" id="UP000886885"/>
    </source>
</evidence>
<name>A0A8X7YXS5_POPTO</name>
<gene>
    <name evidence="1" type="ORF">POTOM_038715</name>
</gene>
<organism evidence="1 2">
    <name type="scientific">Populus tomentosa</name>
    <name type="common">Chinese white poplar</name>
    <dbReference type="NCBI Taxonomy" id="118781"/>
    <lineage>
        <taxon>Eukaryota</taxon>
        <taxon>Viridiplantae</taxon>
        <taxon>Streptophyta</taxon>
        <taxon>Embryophyta</taxon>
        <taxon>Tracheophyta</taxon>
        <taxon>Spermatophyta</taxon>
        <taxon>Magnoliopsida</taxon>
        <taxon>eudicotyledons</taxon>
        <taxon>Gunneridae</taxon>
        <taxon>Pentapetalae</taxon>
        <taxon>rosids</taxon>
        <taxon>fabids</taxon>
        <taxon>Malpighiales</taxon>
        <taxon>Salicaceae</taxon>
        <taxon>Saliceae</taxon>
        <taxon>Populus</taxon>
    </lineage>
</organism>
<protein>
    <submittedName>
        <fullName evidence="1">Uncharacterized protein</fullName>
    </submittedName>
</protein>
<sequence>MDLTQNRDIIHHGLGKSHLLLLAFHMIIVHERIGARVRGHYGGAGGRGLRQYSRICQGLGQVRRRVEKLTAEALDSDLDRYHFEAP</sequence>
<keyword evidence="2" id="KW-1185">Reference proteome</keyword>
<dbReference type="EMBL" id="JAAWWB010000020">
    <property type="protein sequence ID" value="KAG6758370.1"/>
    <property type="molecule type" value="Genomic_DNA"/>
</dbReference>
<proteinExistence type="predicted"/>
<accession>A0A8X7YXS5</accession>
<dbReference type="Proteomes" id="UP000886885">
    <property type="component" value="Chromosome 10D"/>
</dbReference>
<dbReference type="AlphaFoldDB" id="A0A8X7YXS5"/>
<comment type="caution">
    <text evidence="1">The sequence shown here is derived from an EMBL/GenBank/DDBJ whole genome shotgun (WGS) entry which is preliminary data.</text>
</comment>
<reference evidence="1" key="1">
    <citation type="journal article" date="2020" name="bioRxiv">
        <title>Hybrid origin of Populus tomentosa Carr. identified through genome sequencing and phylogenomic analysis.</title>
        <authorList>
            <person name="An X."/>
            <person name="Gao K."/>
            <person name="Chen Z."/>
            <person name="Li J."/>
            <person name="Yang X."/>
            <person name="Yang X."/>
            <person name="Zhou J."/>
            <person name="Guo T."/>
            <person name="Zhao T."/>
            <person name="Huang S."/>
            <person name="Miao D."/>
            <person name="Khan W.U."/>
            <person name="Rao P."/>
            <person name="Ye M."/>
            <person name="Lei B."/>
            <person name="Liao W."/>
            <person name="Wang J."/>
            <person name="Ji L."/>
            <person name="Li Y."/>
            <person name="Guo B."/>
            <person name="Mustafa N.S."/>
            <person name="Li S."/>
            <person name="Yun Q."/>
            <person name="Keller S.R."/>
            <person name="Mao J."/>
            <person name="Zhang R."/>
            <person name="Strauss S.H."/>
        </authorList>
    </citation>
    <scope>NUCLEOTIDE SEQUENCE</scope>
    <source>
        <strain evidence="1">GM15</strain>
        <tissue evidence="1">Leaf</tissue>
    </source>
</reference>